<proteinExistence type="predicted"/>
<sequence length="58" mass="6032">MSNKAATISAAVPADVKAEAAAVAEAHGMSLAALVRELVARVAARETETLAWLDEARR</sequence>
<dbReference type="SUPFAM" id="SSF47598">
    <property type="entry name" value="Ribbon-helix-helix"/>
    <property type="match status" value="1"/>
</dbReference>
<dbReference type="GO" id="GO:0006355">
    <property type="term" value="P:regulation of DNA-templated transcription"/>
    <property type="evidence" value="ECO:0007669"/>
    <property type="project" value="InterPro"/>
</dbReference>
<dbReference type="Gene3D" id="1.10.1220.10">
    <property type="entry name" value="Met repressor-like"/>
    <property type="match status" value="1"/>
</dbReference>
<dbReference type="EMBL" id="JACIDT010000032">
    <property type="protein sequence ID" value="MBB3928725.1"/>
    <property type="molecule type" value="Genomic_DNA"/>
</dbReference>
<gene>
    <name evidence="1" type="ORF">GGR43_004470</name>
</gene>
<comment type="caution">
    <text evidence="1">The sequence shown here is derived from an EMBL/GenBank/DDBJ whole genome shotgun (WGS) entry which is preliminary data.</text>
</comment>
<keyword evidence="2" id="KW-1185">Reference proteome</keyword>
<dbReference type="RefSeq" id="WP_188073945.1">
    <property type="nucleotide sequence ID" value="NZ_BSPS01000073.1"/>
</dbReference>
<evidence type="ECO:0000313" key="2">
    <source>
        <dbReference type="Proteomes" id="UP000571950"/>
    </source>
</evidence>
<dbReference type="InterPro" id="IPR013321">
    <property type="entry name" value="Arc_rbn_hlx_hlx"/>
</dbReference>
<evidence type="ECO:0000313" key="1">
    <source>
        <dbReference type="EMBL" id="MBB3928725.1"/>
    </source>
</evidence>
<protein>
    <submittedName>
        <fullName evidence="1">DNA-damage-inducible protein J</fullName>
    </submittedName>
</protein>
<dbReference type="InterPro" id="IPR010985">
    <property type="entry name" value="Ribbon_hlx_hlx"/>
</dbReference>
<dbReference type="AlphaFoldDB" id="A0A7W6FS50"/>
<organism evidence="1 2">
    <name type="scientific">Sphingobium jiangsuense</name>
    <dbReference type="NCBI Taxonomy" id="870476"/>
    <lineage>
        <taxon>Bacteria</taxon>
        <taxon>Pseudomonadati</taxon>
        <taxon>Pseudomonadota</taxon>
        <taxon>Alphaproteobacteria</taxon>
        <taxon>Sphingomonadales</taxon>
        <taxon>Sphingomonadaceae</taxon>
        <taxon>Sphingobium</taxon>
    </lineage>
</organism>
<accession>A0A7W6FS50</accession>
<reference evidence="1 2" key="1">
    <citation type="submission" date="2020-08" db="EMBL/GenBank/DDBJ databases">
        <title>Genomic Encyclopedia of Type Strains, Phase IV (KMG-IV): sequencing the most valuable type-strain genomes for metagenomic binning, comparative biology and taxonomic classification.</title>
        <authorList>
            <person name="Goeker M."/>
        </authorList>
    </citation>
    <scope>NUCLEOTIDE SEQUENCE [LARGE SCALE GENOMIC DNA]</scope>
    <source>
        <strain evidence="1 2">DSM 26189</strain>
    </source>
</reference>
<dbReference type="Proteomes" id="UP000571950">
    <property type="component" value="Unassembled WGS sequence"/>
</dbReference>
<name>A0A7W6FS50_9SPHN</name>